<dbReference type="InterPro" id="IPR026022">
    <property type="entry name" value="PhoU_dom"/>
</dbReference>
<dbReference type="Pfam" id="PF01895">
    <property type="entry name" value="PhoU"/>
    <property type="match status" value="1"/>
</dbReference>
<sequence>MSVDPARRDLEAIYSNLDRMYNVVAKVVADTLKSLSEWRVNESLDDHLYLAENLSAVVEEQATFFIAKYQPLGPELLEAKSLIRTSYDLYRIARYCREINRVIAYTSRGGRVLKPSQQVERAAEIVASMVGDAYKAFRTRDSSLRMKVEETDNMMDNIYDSMLEKIGKVESLSQTEAVDLLVIRHLERIADHAVYIARQAELR</sequence>
<evidence type="ECO:0000259" key="1">
    <source>
        <dbReference type="Pfam" id="PF01895"/>
    </source>
</evidence>
<evidence type="ECO:0000313" key="2">
    <source>
        <dbReference type="EMBL" id="BAN89508.1"/>
    </source>
</evidence>
<accession>U3TC34</accession>
<proteinExistence type="predicted"/>
<dbReference type="GO" id="GO:0030643">
    <property type="term" value="P:intracellular phosphate ion homeostasis"/>
    <property type="evidence" value="ECO:0007669"/>
    <property type="project" value="InterPro"/>
</dbReference>
<keyword evidence="3" id="KW-1185">Reference proteome</keyword>
<dbReference type="OrthoDB" id="7738at2157"/>
<organism evidence="2 3">
    <name type="scientific">Aeropyrum camini SY1 = JCM 12091</name>
    <dbReference type="NCBI Taxonomy" id="1198449"/>
    <lineage>
        <taxon>Archaea</taxon>
        <taxon>Thermoproteota</taxon>
        <taxon>Thermoprotei</taxon>
        <taxon>Desulfurococcales</taxon>
        <taxon>Desulfurococcaceae</taxon>
        <taxon>Aeropyrum</taxon>
    </lineage>
</organism>
<dbReference type="GO" id="GO:0045936">
    <property type="term" value="P:negative regulation of phosphate metabolic process"/>
    <property type="evidence" value="ECO:0007669"/>
    <property type="project" value="InterPro"/>
</dbReference>
<evidence type="ECO:0000313" key="3">
    <source>
        <dbReference type="Proteomes" id="UP000016887"/>
    </source>
</evidence>
<dbReference type="SUPFAM" id="SSF109755">
    <property type="entry name" value="PhoU-like"/>
    <property type="match status" value="1"/>
</dbReference>
<dbReference type="InterPro" id="IPR028366">
    <property type="entry name" value="PhoU"/>
</dbReference>
<dbReference type="eggNOG" id="arCOG00232">
    <property type="taxonomic scope" value="Archaea"/>
</dbReference>
<dbReference type="KEGG" id="acj:ACAM_0039"/>
<dbReference type="PANTHER" id="PTHR42930:SF3">
    <property type="entry name" value="PHOSPHATE-SPECIFIC TRANSPORT SYSTEM ACCESSORY PROTEIN PHOU"/>
    <property type="match status" value="1"/>
</dbReference>
<name>U3TC34_9CREN</name>
<reference evidence="2 3" key="1">
    <citation type="journal article" date="2013" name="Appl. Environ. Microbiol.">
        <title>Variation of the Virus-Related Elements within Syntenic Genomes of the Hyperthermophilic Archaeon Aeropyrum.</title>
        <authorList>
            <person name="Daifuku T."/>
            <person name="Yoshida T."/>
            <person name="Kitamura T."/>
            <person name="Kawaichi S."/>
            <person name="Inoue T."/>
            <person name="Nomura K."/>
            <person name="Yoshida Y."/>
            <person name="Kuno S."/>
            <person name="Sako Y."/>
        </authorList>
    </citation>
    <scope>NUCLEOTIDE SEQUENCE [LARGE SCALE GENOMIC DNA]</scope>
    <source>
        <strain evidence="2 3">SY1</strain>
    </source>
</reference>
<gene>
    <name evidence="2" type="ORF">ACAM_0039</name>
</gene>
<dbReference type="Gene3D" id="1.20.58.220">
    <property type="entry name" value="Phosphate transport system protein phou homolog 2, domain 2"/>
    <property type="match status" value="2"/>
</dbReference>
<dbReference type="Proteomes" id="UP000016887">
    <property type="component" value="Chromosome"/>
</dbReference>
<dbReference type="AlphaFoldDB" id="U3TC34"/>
<dbReference type="RefSeq" id="WP_022540789.1">
    <property type="nucleotide sequence ID" value="NC_022521.1"/>
</dbReference>
<protein>
    <submittedName>
        <fullName evidence="2">Phosphate transport system protein PhoU</fullName>
    </submittedName>
</protein>
<dbReference type="InterPro" id="IPR038078">
    <property type="entry name" value="PhoU-like_sf"/>
</dbReference>
<feature type="domain" description="PhoU" evidence="1">
    <location>
        <begin position="120"/>
        <end position="199"/>
    </location>
</feature>
<dbReference type="EMBL" id="AP012489">
    <property type="protein sequence ID" value="BAN89508.1"/>
    <property type="molecule type" value="Genomic_DNA"/>
</dbReference>
<dbReference type="PANTHER" id="PTHR42930">
    <property type="entry name" value="PHOSPHATE-SPECIFIC TRANSPORT SYSTEM ACCESSORY PROTEIN PHOU"/>
    <property type="match status" value="1"/>
</dbReference>
<dbReference type="STRING" id="1198449.ACAM_0039"/>
<dbReference type="GeneID" id="17111107"/>